<dbReference type="EMBL" id="BKCJ011201467">
    <property type="protein sequence ID" value="GFD02938.1"/>
    <property type="molecule type" value="Genomic_DNA"/>
</dbReference>
<gene>
    <name evidence="1" type="ORF">Tci_874907</name>
</gene>
<comment type="caution">
    <text evidence="1">The sequence shown here is derived from an EMBL/GenBank/DDBJ whole genome shotgun (WGS) entry which is preliminary data.</text>
</comment>
<evidence type="ECO:0000313" key="1">
    <source>
        <dbReference type="EMBL" id="GFD02938.1"/>
    </source>
</evidence>
<dbReference type="AlphaFoldDB" id="A0A699T0R3"/>
<accession>A0A699T0R3</accession>
<organism evidence="1">
    <name type="scientific">Tanacetum cinerariifolium</name>
    <name type="common">Dalmatian daisy</name>
    <name type="synonym">Chrysanthemum cinerariifolium</name>
    <dbReference type="NCBI Taxonomy" id="118510"/>
    <lineage>
        <taxon>Eukaryota</taxon>
        <taxon>Viridiplantae</taxon>
        <taxon>Streptophyta</taxon>
        <taxon>Embryophyta</taxon>
        <taxon>Tracheophyta</taxon>
        <taxon>Spermatophyta</taxon>
        <taxon>Magnoliopsida</taxon>
        <taxon>eudicotyledons</taxon>
        <taxon>Gunneridae</taxon>
        <taxon>Pentapetalae</taxon>
        <taxon>asterids</taxon>
        <taxon>campanulids</taxon>
        <taxon>Asterales</taxon>
        <taxon>Asteraceae</taxon>
        <taxon>Asteroideae</taxon>
        <taxon>Anthemideae</taxon>
        <taxon>Anthemidinae</taxon>
        <taxon>Tanacetum</taxon>
    </lineage>
</organism>
<proteinExistence type="predicted"/>
<name>A0A699T0R3_TANCI</name>
<reference evidence="1" key="1">
    <citation type="journal article" date="2019" name="Sci. Rep.">
        <title>Draft genome of Tanacetum cinerariifolium, the natural source of mosquito coil.</title>
        <authorList>
            <person name="Yamashiro T."/>
            <person name="Shiraishi A."/>
            <person name="Satake H."/>
            <person name="Nakayama K."/>
        </authorList>
    </citation>
    <scope>NUCLEOTIDE SEQUENCE</scope>
</reference>
<sequence>MLKKFGLKESKPTKMPMLTEIKLTKDDEANFVDITKYQVYAYSGHASNYVDRKSIIGVCMFMECCLTSWFSKK</sequence>
<protein>
    <submittedName>
        <fullName evidence="1">Retrotransposon protein, putative, unclassified</fullName>
    </submittedName>
</protein>